<proteinExistence type="inferred from homology"/>
<evidence type="ECO:0000256" key="5">
    <source>
        <dbReference type="ARBA" id="ARBA00022692"/>
    </source>
</evidence>
<evidence type="ECO:0000256" key="4">
    <source>
        <dbReference type="ARBA" id="ARBA00022475"/>
    </source>
</evidence>
<dbReference type="eggNOG" id="COG0628">
    <property type="taxonomic scope" value="Bacteria"/>
</dbReference>
<feature type="transmembrane region" description="Helical" evidence="9">
    <location>
        <begin position="44"/>
        <end position="62"/>
    </location>
</feature>
<evidence type="ECO:0000256" key="1">
    <source>
        <dbReference type="ARBA" id="ARBA00004651"/>
    </source>
</evidence>
<evidence type="ECO:0000256" key="9">
    <source>
        <dbReference type="SAM" id="Phobius"/>
    </source>
</evidence>
<protein>
    <recommendedName>
        <fullName evidence="12">AI-2E family transporter</fullName>
    </recommendedName>
</protein>
<comment type="caution">
    <text evidence="10">The sequence shown here is derived from an EMBL/GenBank/DDBJ whole genome shotgun (WGS) entry which is preliminary data.</text>
</comment>
<keyword evidence="4" id="KW-1003">Cell membrane</keyword>
<dbReference type="Pfam" id="PF01594">
    <property type="entry name" value="AI-2E_transport"/>
    <property type="match status" value="1"/>
</dbReference>
<feature type="transmembrane region" description="Helical" evidence="9">
    <location>
        <begin position="321"/>
        <end position="347"/>
    </location>
</feature>
<dbReference type="PANTHER" id="PTHR21716">
    <property type="entry name" value="TRANSMEMBRANE PROTEIN"/>
    <property type="match status" value="1"/>
</dbReference>
<dbReference type="GO" id="GO:0005886">
    <property type="term" value="C:plasma membrane"/>
    <property type="evidence" value="ECO:0007669"/>
    <property type="project" value="UniProtKB-SubCell"/>
</dbReference>
<feature type="transmembrane region" description="Helical" evidence="9">
    <location>
        <begin position="226"/>
        <end position="247"/>
    </location>
</feature>
<keyword evidence="5 9" id="KW-0812">Transmembrane</keyword>
<comment type="similarity">
    <text evidence="2">Belongs to the autoinducer-2 exporter (AI-2E) (TC 2.A.86) family.</text>
</comment>
<dbReference type="RefSeq" id="WP_004618722.1">
    <property type="nucleotide sequence ID" value="NZ_ACXX02000005.1"/>
</dbReference>
<reference evidence="10" key="1">
    <citation type="submission" date="2009-07" db="EMBL/GenBank/DDBJ databases">
        <authorList>
            <consortium name="US DOE Joint Genome Institute (JGI-PGF)"/>
            <person name="Lucas S."/>
            <person name="Copeland A."/>
            <person name="Lapidus A."/>
            <person name="Glavina del Rio T."/>
            <person name="Tice H."/>
            <person name="Bruce D."/>
            <person name="Goodwin L."/>
            <person name="Pitluck S."/>
            <person name="Larimer F."/>
            <person name="Land M.L."/>
            <person name="Mouttaki H."/>
            <person name="He Z."/>
            <person name="Zhou J."/>
            <person name="Hemme C.L."/>
        </authorList>
    </citation>
    <scope>NUCLEOTIDE SEQUENCE</scope>
    <source>
        <strain evidence="10">DSM 2782</strain>
    </source>
</reference>
<sequence>MDLNNNGSLLKSKIFRYGCYLLLTLVIIYMFGKINFFLSPFRSFVYSIIFPILFGGLLYYILRPIVSMLEKARVPHILAIVLAFVIVLSALILLSSYTGSIIKSQFDDFAKSLPVLYKQAENTVNNLLSSNLLSYFNDSNFQTSDIADKVSNFLQSLAKSVGKNTLSFIGAITNIGSVIIILPIILFYFLKDGNKFMPSVVRFLPASQKDNMRKILTDIDFVLSNYIAGQLLVAFFIGLLMYIGYLIIGLKYSLLLAIFAMITCIIPFFGPWIGIVPAILLSLADNPFMAVKIFLVMTIVQQIDNNLISPQVMKKSMDIHPLTVILLLMGILPIFGFVGLIIVIPLYSAIKITIKNIIEMYYPKYAEALNSDMPDEPEKPQKPAKFSFKKNKEN</sequence>
<evidence type="ECO:0000256" key="6">
    <source>
        <dbReference type="ARBA" id="ARBA00022989"/>
    </source>
</evidence>
<gene>
    <name evidence="10" type="ORF">Cpap_2648</name>
</gene>
<dbReference type="PANTHER" id="PTHR21716:SF53">
    <property type="entry name" value="PERMEASE PERM-RELATED"/>
    <property type="match status" value="1"/>
</dbReference>
<evidence type="ECO:0008006" key="12">
    <source>
        <dbReference type="Google" id="ProtNLM"/>
    </source>
</evidence>
<keyword evidence="6 9" id="KW-1133">Transmembrane helix</keyword>
<evidence type="ECO:0000256" key="7">
    <source>
        <dbReference type="ARBA" id="ARBA00023136"/>
    </source>
</evidence>
<feature type="transmembrane region" description="Helical" evidence="9">
    <location>
        <begin position="254"/>
        <end position="273"/>
    </location>
</feature>
<dbReference type="GO" id="GO:0055085">
    <property type="term" value="P:transmembrane transport"/>
    <property type="evidence" value="ECO:0007669"/>
    <property type="project" value="TreeGrafter"/>
</dbReference>
<feature type="region of interest" description="Disordered" evidence="8">
    <location>
        <begin position="371"/>
        <end position="394"/>
    </location>
</feature>
<keyword evidence="11" id="KW-1185">Reference proteome</keyword>
<accession>F1TC47</accession>
<reference evidence="10" key="2">
    <citation type="submission" date="2011-01" db="EMBL/GenBank/DDBJ databases">
        <title>The Non-contiguous Finished genome of Clostridium papyrosolvens.</title>
        <authorList>
            <person name="Lucas S."/>
            <person name="Copeland A."/>
            <person name="Lapidus A."/>
            <person name="Cheng J.-F."/>
            <person name="Goodwin L."/>
            <person name="Pitluck S."/>
            <person name="Misra M."/>
            <person name="Chertkov O."/>
            <person name="Detter J.C."/>
            <person name="Han C."/>
            <person name="Tapia R."/>
            <person name="Land M."/>
            <person name="Hauser L."/>
            <person name="Kyrpides N."/>
            <person name="Ivanova N."/>
            <person name="Pagani I."/>
            <person name="Mouttaki H."/>
            <person name="He Z."/>
            <person name="Zhou J."/>
            <person name="Hemme C.L."/>
            <person name="Woyke T."/>
        </authorList>
    </citation>
    <scope>NUCLEOTIDE SEQUENCE [LARGE SCALE GENOMIC DNA]</scope>
    <source>
        <strain evidence="10">DSM 2782</strain>
    </source>
</reference>
<comment type="subcellular location">
    <subcellularLocation>
        <location evidence="1">Cell membrane</location>
        <topology evidence="1">Multi-pass membrane protein</topology>
    </subcellularLocation>
</comment>
<dbReference type="EMBL" id="ACXX02000005">
    <property type="protein sequence ID" value="EGD47962.1"/>
    <property type="molecule type" value="Genomic_DNA"/>
</dbReference>
<evidence type="ECO:0000313" key="11">
    <source>
        <dbReference type="Proteomes" id="UP000003860"/>
    </source>
</evidence>
<dbReference type="AlphaFoldDB" id="F1TC47"/>
<keyword evidence="7 9" id="KW-0472">Membrane</keyword>
<feature type="transmembrane region" description="Helical" evidence="9">
    <location>
        <begin position="74"/>
        <end position="94"/>
    </location>
</feature>
<dbReference type="Proteomes" id="UP000003860">
    <property type="component" value="Unassembled WGS sequence"/>
</dbReference>
<organism evidence="10 11">
    <name type="scientific">Ruminiclostridium papyrosolvens DSM 2782</name>
    <dbReference type="NCBI Taxonomy" id="588581"/>
    <lineage>
        <taxon>Bacteria</taxon>
        <taxon>Bacillati</taxon>
        <taxon>Bacillota</taxon>
        <taxon>Clostridia</taxon>
        <taxon>Eubacteriales</taxon>
        <taxon>Oscillospiraceae</taxon>
        <taxon>Ruminiclostridium</taxon>
    </lineage>
</organism>
<keyword evidence="3" id="KW-0813">Transport</keyword>
<evidence type="ECO:0000256" key="2">
    <source>
        <dbReference type="ARBA" id="ARBA00009773"/>
    </source>
</evidence>
<evidence type="ECO:0000313" key="10">
    <source>
        <dbReference type="EMBL" id="EGD47962.1"/>
    </source>
</evidence>
<evidence type="ECO:0000256" key="8">
    <source>
        <dbReference type="SAM" id="MobiDB-lite"/>
    </source>
</evidence>
<feature type="transmembrane region" description="Helical" evidence="9">
    <location>
        <begin position="166"/>
        <end position="190"/>
    </location>
</feature>
<name>F1TC47_9FIRM</name>
<dbReference type="STRING" id="588581.Cpap_2648"/>
<feature type="transmembrane region" description="Helical" evidence="9">
    <location>
        <begin position="14"/>
        <end position="32"/>
    </location>
</feature>
<dbReference type="OrthoDB" id="9793390at2"/>
<dbReference type="InterPro" id="IPR002549">
    <property type="entry name" value="AI-2E-like"/>
</dbReference>
<evidence type="ECO:0000256" key="3">
    <source>
        <dbReference type="ARBA" id="ARBA00022448"/>
    </source>
</evidence>